<reference evidence="1" key="1">
    <citation type="submission" date="2023-06" db="EMBL/GenBank/DDBJ databases">
        <title>Genomic of Parafulvivirga corallium.</title>
        <authorList>
            <person name="Wang G."/>
        </authorList>
    </citation>
    <scope>NUCLEOTIDE SEQUENCE</scope>
    <source>
        <strain evidence="1">BMA10</strain>
    </source>
</reference>
<protein>
    <recommendedName>
        <fullName evidence="3">Capsule assembly Wzi family protein</fullName>
    </recommendedName>
</protein>
<evidence type="ECO:0008006" key="3">
    <source>
        <dbReference type="Google" id="ProtNLM"/>
    </source>
</evidence>
<dbReference type="Proteomes" id="UP001172082">
    <property type="component" value="Unassembled WGS sequence"/>
</dbReference>
<comment type="caution">
    <text evidence="1">The sequence shown here is derived from an EMBL/GenBank/DDBJ whole genome shotgun (WGS) entry which is preliminary data.</text>
</comment>
<organism evidence="1 2">
    <name type="scientific">Splendidivirga corallicola</name>
    <dbReference type="NCBI Taxonomy" id="3051826"/>
    <lineage>
        <taxon>Bacteria</taxon>
        <taxon>Pseudomonadati</taxon>
        <taxon>Bacteroidota</taxon>
        <taxon>Cytophagia</taxon>
        <taxon>Cytophagales</taxon>
        <taxon>Splendidivirgaceae</taxon>
        <taxon>Splendidivirga</taxon>
    </lineage>
</organism>
<evidence type="ECO:0000313" key="1">
    <source>
        <dbReference type="EMBL" id="MDN5205206.1"/>
    </source>
</evidence>
<gene>
    <name evidence="1" type="ORF">QQ008_27730</name>
</gene>
<accession>A0ABT8KWM1</accession>
<dbReference type="RefSeq" id="WP_346755227.1">
    <property type="nucleotide sequence ID" value="NZ_JAUJEA010000015.1"/>
</dbReference>
<dbReference type="InterPro" id="IPR038636">
    <property type="entry name" value="Wzi_sf"/>
</dbReference>
<dbReference type="Gene3D" id="2.40.160.130">
    <property type="entry name" value="Capsule assembly protein Wzi"/>
    <property type="match status" value="1"/>
</dbReference>
<keyword evidence="2" id="KW-1185">Reference proteome</keyword>
<name>A0ABT8KWM1_9BACT</name>
<proteinExistence type="predicted"/>
<evidence type="ECO:0000313" key="2">
    <source>
        <dbReference type="Proteomes" id="UP001172082"/>
    </source>
</evidence>
<sequence length="577" mass="66656">MKKGSLVFIVILGFTCNVFSQSANAPLNKFYYHLLDRYEIKSGKVSESFHSSSKPYDRKAIAAFVDSIRLSEDTVFLNPTDRYNLQYLANDNWEWSQTAKNNSKKPFLKKLYRNQSDLYHVNTEHFDLHVNPVLYLSGGFDKDEDSTPYTNTRGVQIRGSVDKKVGFYTFLGENQTRFPAYARDWVVDPIAERYSIPGEGFWKSIEGNAYDFFSARGYINVNATKHIQVQLGFDKNSIGNGHRSLILSDFANSYAFMKITTRVWKLNYTNIFAEMKANHRASPGGSRSDRQYPNKFMAFHHLSLNITKNFNVGIFEAVSFAENDTTRATVPFNLNYLNPIIFFRAIEQNEGSPHNAILGADFKWNLWEKFSLYGQIVLDEFKLDNVTAGNGWWANKFAYQFGVKYIDVFNIPNLDVQLETNIVRPYTYSHFTQRTNFSHYNLPLAHPLGANFNEYIGIMRFQPMKKLWFTGTLMYSEYGEDINTTSNYGGNVRLNSNSRFDGQGNRLDDFGNEIGQGVNTQLLYGDFTVSFHWKHNLFFDLQGVLRRLDSDIDDRDKNSIFGSFSLRWNIPQRALEF</sequence>
<dbReference type="EMBL" id="JAUJEA010000015">
    <property type="protein sequence ID" value="MDN5205206.1"/>
    <property type="molecule type" value="Genomic_DNA"/>
</dbReference>